<accession>A0A6N9Q5C9</accession>
<reference evidence="2 3" key="1">
    <citation type="submission" date="2019-01" db="EMBL/GenBank/DDBJ databases">
        <title>Chengkuizengella sp. nov., isolated from deep-sea sediment of East Pacific Ocean.</title>
        <authorList>
            <person name="Yang J."/>
            <person name="Lai Q."/>
            <person name="Shao Z."/>
        </authorList>
    </citation>
    <scope>NUCLEOTIDE SEQUENCE [LARGE SCALE GENOMIC DNA]</scope>
    <source>
        <strain evidence="2 3">YPA3-1-1</strain>
    </source>
</reference>
<sequence length="123" mass="14240">MFRKIQKSNQQQFDELEQQLNSLPILETSSCFIDDVMIYTKEMDAKKNVNIHKQFKQTNEVIHIIIASAATYFFISEGIFSAFIEMNPEQFSTEVNETVNGVITYGSEFFNMITTKISQLVNH</sequence>
<keyword evidence="1" id="KW-0812">Transmembrane</keyword>
<dbReference type="AlphaFoldDB" id="A0A6N9Q5C9"/>
<name>A0A6N9Q5C9_9BACL</name>
<proteinExistence type="predicted"/>
<keyword evidence="3" id="KW-1185">Reference proteome</keyword>
<feature type="transmembrane region" description="Helical" evidence="1">
    <location>
        <begin position="61"/>
        <end position="84"/>
    </location>
</feature>
<evidence type="ECO:0000256" key="1">
    <source>
        <dbReference type="SAM" id="Phobius"/>
    </source>
</evidence>
<dbReference type="OrthoDB" id="2620519at2"/>
<keyword evidence="1" id="KW-1133">Transmembrane helix</keyword>
<evidence type="ECO:0000313" key="2">
    <source>
        <dbReference type="EMBL" id="NBI29970.1"/>
    </source>
</evidence>
<protein>
    <submittedName>
        <fullName evidence="2">Uncharacterized protein</fullName>
    </submittedName>
</protein>
<gene>
    <name evidence="2" type="ORF">ERL59_13480</name>
</gene>
<comment type="caution">
    <text evidence="2">The sequence shown here is derived from an EMBL/GenBank/DDBJ whole genome shotgun (WGS) entry which is preliminary data.</text>
</comment>
<evidence type="ECO:0000313" key="3">
    <source>
        <dbReference type="Proteomes" id="UP000448943"/>
    </source>
</evidence>
<keyword evidence="1" id="KW-0472">Membrane</keyword>
<dbReference type="EMBL" id="SIJB01000028">
    <property type="protein sequence ID" value="NBI29970.1"/>
    <property type="molecule type" value="Genomic_DNA"/>
</dbReference>
<dbReference type="Proteomes" id="UP000448943">
    <property type="component" value="Unassembled WGS sequence"/>
</dbReference>
<dbReference type="RefSeq" id="WP_160646771.1">
    <property type="nucleotide sequence ID" value="NZ_SIJB01000028.1"/>
</dbReference>
<organism evidence="2 3">
    <name type="scientific">Chengkuizengella marina</name>
    <dbReference type="NCBI Taxonomy" id="2507566"/>
    <lineage>
        <taxon>Bacteria</taxon>
        <taxon>Bacillati</taxon>
        <taxon>Bacillota</taxon>
        <taxon>Bacilli</taxon>
        <taxon>Bacillales</taxon>
        <taxon>Paenibacillaceae</taxon>
        <taxon>Chengkuizengella</taxon>
    </lineage>
</organism>